<keyword evidence="3" id="KW-0418">Kinase</keyword>
<dbReference type="Gene3D" id="3.40.1190.20">
    <property type="match status" value="1"/>
</dbReference>
<dbReference type="CDD" id="cd01166">
    <property type="entry name" value="KdgK"/>
    <property type="match status" value="1"/>
</dbReference>
<comment type="caution">
    <text evidence="5">The sequence shown here is derived from an EMBL/GenBank/DDBJ whole genome shotgun (WGS) entry which is preliminary data.</text>
</comment>
<keyword evidence="2" id="KW-0808">Transferase</keyword>
<dbReference type="PANTHER" id="PTHR43085:SF49">
    <property type="entry name" value="5-DEHYDRO-2-DEOXYGLUCONOKINASE"/>
    <property type="match status" value="1"/>
</dbReference>
<dbReference type="InterPro" id="IPR029056">
    <property type="entry name" value="Ribokinase-like"/>
</dbReference>
<proteinExistence type="inferred from homology"/>
<evidence type="ECO:0000313" key="6">
    <source>
        <dbReference type="Proteomes" id="UP000733372"/>
    </source>
</evidence>
<comment type="similarity">
    <text evidence="1">Belongs to the carbohydrate kinase PfkB family.</text>
</comment>
<dbReference type="Pfam" id="PF00294">
    <property type="entry name" value="PfkB"/>
    <property type="match status" value="1"/>
</dbReference>
<evidence type="ECO:0000256" key="2">
    <source>
        <dbReference type="ARBA" id="ARBA00022679"/>
    </source>
</evidence>
<dbReference type="GO" id="GO:0016301">
    <property type="term" value="F:kinase activity"/>
    <property type="evidence" value="ECO:0007669"/>
    <property type="project" value="UniProtKB-KW"/>
</dbReference>
<evidence type="ECO:0000256" key="3">
    <source>
        <dbReference type="ARBA" id="ARBA00022777"/>
    </source>
</evidence>
<dbReference type="PANTHER" id="PTHR43085">
    <property type="entry name" value="HEXOKINASE FAMILY MEMBER"/>
    <property type="match status" value="1"/>
</dbReference>
<accession>A0A943FXC4</accession>
<gene>
    <name evidence="5" type="ORF">KHW66_07115</name>
</gene>
<reference evidence="5" key="1">
    <citation type="submission" date="2021-02" db="EMBL/GenBank/DDBJ databases">
        <title>Infant gut strain persistence is associated with maternal origin, phylogeny, and functional potential including surface adhesion and iron acquisition.</title>
        <authorList>
            <person name="Lou Y.C."/>
        </authorList>
    </citation>
    <scope>NUCLEOTIDE SEQUENCE</scope>
    <source>
        <strain evidence="5">L3_101_367G1_dasL3_101_367G1_metabat.metabat.26</strain>
    </source>
</reference>
<dbReference type="InterPro" id="IPR050306">
    <property type="entry name" value="PfkB_Carbo_kinase"/>
</dbReference>
<evidence type="ECO:0000259" key="4">
    <source>
        <dbReference type="Pfam" id="PF00294"/>
    </source>
</evidence>
<evidence type="ECO:0000313" key="5">
    <source>
        <dbReference type="EMBL" id="MBS5687792.1"/>
    </source>
</evidence>
<feature type="domain" description="Carbohydrate kinase PfkB" evidence="4">
    <location>
        <begin position="11"/>
        <end position="291"/>
    </location>
</feature>
<sequence length="309" mass="33709">MLKFDLQKPNDVVAFGRATIDLYANEIGPMEAAKTFSKYVGGSPANTAVAMARLGLKVGYIGKVSDDQFGRFIVRYLADQGVDTSHIETAASGIRSGVTMGEIKEGSCNCFMYRTDCADLHTSLSHSPAREAVFLAIAMAKRNGVVVAFDLDYRDGTWDNDDETSIYFTLAAQQADMVLGTREEFDKMEELFHPGNHDDDRSAHWLLEKGVSLVSIKQGKKGSHLYTAEGRTMGGIYPTKVLKSFGAGDSYSGSFNNALIRGKSLEEALKYAAAAASITITGHSCSDAMPTLDQVEEYMQTHEYQMPEA</sequence>
<dbReference type="InterPro" id="IPR011611">
    <property type="entry name" value="PfkB_dom"/>
</dbReference>
<protein>
    <submittedName>
        <fullName evidence="5">5-dehydro-2-deoxygluconokinase</fullName>
    </submittedName>
</protein>
<dbReference type="AlphaFoldDB" id="A0A943FXC4"/>
<organism evidence="5 6">
    <name type="scientific">Faecalibacterium prausnitzii</name>
    <dbReference type="NCBI Taxonomy" id="853"/>
    <lineage>
        <taxon>Bacteria</taxon>
        <taxon>Bacillati</taxon>
        <taxon>Bacillota</taxon>
        <taxon>Clostridia</taxon>
        <taxon>Eubacteriales</taxon>
        <taxon>Oscillospiraceae</taxon>
        <taxon>Faecalibacterium</taxon>
    </lineage>
</organism>
<name>A0A943FXC4_9FIRM</name>
<dbReference type="Proteomes" id="UP000733372">
    <property type="component" value="Unassembled WGS sequence"/>
</dbReference>
<dbReference type="EMBL" id="JAGZAM010000011">
    <property type="protein sequence ID" value="MBS5687792.1"/>
    <property type="molecule type" value="Genomic_DNA"/>
</dbReference>
<dbReference type="SUPFAM" id="SSF53613">
    <property type="entry name" value="Ribokinase-like"/>
    <property type="match status" value="1"/>
</dbReference>
<evidence type="ECO:0000256" key="1">
    <source>
        <dbReference type="ARBA" id="ARBA00010688"/>
    </source>
</evidence>